<gene>
    <name evidence="1" type="ORF">BSP0115_LOCUS4463</name>
</gene>
<protein>
    <submittedName>
        <fullName evidence="1">Uncharacterized protein</fullName>
    </submittedName>
</protein>
<name>A0A7S1C6X7_9STRA</name>
<proteinExistence type="predicted"/>
<sequence>MADDPALCAGTCPEGEWLAHACGTPWKYGNPRPTQAPGTYVRDGNGDWPAGAGAASCVTKAAGSTAAAFRLAPAAELEGEAQLSYLGTSVAWSSDGAALFSGTGVSGPYGLRPYEAAMDKGHIGASPYRIPGTVMVWDLEDAEDAHSRMSLRQVIEPEDGDWLEYQSGKWNSRSSQATEEGFGAGIALNADDSVLAVGSRYAKPYSPTGCTVPSAPAENWGQAGTCAADGSEPNCCGAMGSATGSVRIFLKGDDNLYHQAGHAVMNTGLNSAGAILTVAPTQMVAAVGDFNFNGNGLRFIEPEDASDPSGEWHITGSLKKGDVTSGTAGGFFGGGLTLVEPDRLNGRLRLFVGTNFNLGHAVLVFDQNRAGDTTSWTLVQTLNEPVRGLCGGAGDQFGYHNAFDATDDGQTLVVNSLNFDERRHPPTYAGSAPANPASGATFVFEQTTSAENPYILTSTLFPSDGANSKGVGNGVRISPDGNTIVTRGNAANQVIPAYPNNLMLLYRRGPSGFFPMYETAAWSPRGTGNSLKWGEQKLSLDVSITGNVAVGDQLFSSSYGSVSTYDLDDVLGNTRFASTPFLPYTPAATDSILPGGRCFTSTECTAGHYCAFSGVADAGYCGGMCAKTPRFPPKPGDPGYGQQECLAPDVGTVVAGSMVLLLPDTTRIYIVNEELAAGFDHADEPDYEFDGNNWWIVPGDAEFDWNMRPGCDDGDDSE</sequence>
<reference evidence="1" key="1">
    <citation type="submission" date="2021-01" db="EMBL/GenBank/DDBJ databases">
        <authorList>
            <person name="Corre E."/>
            <person name="Pelletier E."/>
            <person name="Niang G."/>
            <person name="Scheremetjew M."/>
            <person name="Finn R."/>
            <person name="Kale V."/>
            <person name="Holt S."/>
            <person name="Cochrane G."/>
            <person name="Meng A."/>
            <person name="Brown T."/>
            <person name="Cohen L."/>
        </authorList>
    </citation>
    <scope>NUCLEOTIDE SEQUENCE</scope>
    <source>
        <strain evidence="1">Ms1</strain>
    </source>
</reference>
<dbReference type="AlphaFoldDB" id="A0A7S1C6X7"/>
<accession>A0A7S1C6X7</accession>
<dbReference type="EMBL" id="HBFS01006600">
    <property type="protein sequence ID" value="CAD8911258.1"/>
    <property type="molecule type" value="Transcribed_RNA"/>
</dbReference>
<evidence type="ECO:0000313" key="1">
    <source>
        <dbReference type="EMBL" id="CAD8911258.1"/>
    </source>
</evidence>
<organism evidence="1">
    <name type="scientific">Bicosoecida sp. CB-2014</name>
    <dbReference type="NCBI Taxonomy" id="1486930"/>
    <lineage>
        <taxon>Eukaryota</taxon>
        <taxon>Sar</taxon>
        <taxon>Stramenopiles</taxon>
        <taxon>Bigyra</taxon>
        <taxon>Opalozoa</taxon>
        <taxon>Bicosoecida</taxon>
    </lineage>
</organism>